<dbReference type="EMBL" id="JALJEJ010000008">
    <property type="protein sequence ID" value="MCJ8211151.1"/>
    <property type="molecule type" value="Genomic_DNA"/>
</dbReference>
<evidence type="ECO:0000256" key="2">
    <source>
        <dbReference type="SAM" id="SignalP"/>
    </source>
</evidence>
<name>A0A9X1X541_9SPHI</name>
<reference evidence="3" key="1">
    <citation type="submission" date="2022-04" db="EMBL/GenBank/DDBJ databases">
        <title>Mucilaginibacter sp. RS28 isolated from freshwater.</title>
        <authorList>
            <person name="Ko S.-R."/>
        </authorList>
    </citation>
    <scope>NUCLEOTIDE SEQUENCE</scope>
    <source>
        <strain evidence="3">RS28</strain>
    </source>
</reference>
<evidence type="ECO:0000313" key="3">
    <source>
        <dbReference type="EMBL" id="MCJ8211151.1"/>
    </source>
</evidence>
<dbReference type="Proteomes" id="UP001139450">
    <property type="component" value="Unassembled WGS sequence"/>
</dbReference>
<comment type="caution">
    <text evidence="3">The sequence shown here is derived from an EMBL/GenBank/DDBJ whole genome shotgun (WGS) entry which is preliminary data.</text>
</comment>
<dbReference type="AlphaFoldDB" id="A0A9X1X541"/>
<keyword evidence="2" id="KW-0732">Signal</keyword>
<feature type="compositionally biased region" description="Polar residues" evidence="1">
    <location>
        <begin position="265"/>
        <end position="286"/>
    </location>
</feature>
<evidence type="ECO:0000313" key="4">
    <source>
        <dbReference type="Proteomes" id="UP001139450"/>
    </source>
</evidence>
<feature type="compositionally biased region" description="Gly residues" evidence="1">
    <location>
        <begin position="237"/>
        <end position="254"/>
    </location>
</feature>
<evidence type="ECO:0000256" key="1">
    <source>
        <dbReference type="SAM" id="MobiDB-lite"/>
    </source>
</evidence>
<feature type="compositionally biased region" description="Low complexity" evidence="1">
    <location>
        <begin position="176"/>
        <end position="201"/>
    </location>
</feature>
<accession>A0A9X1X541</accession>
<sequence>MKKLTTILAVAAGSLLFNRADAQLRVHVNFNFGDPTPVVAQQYPAYDDSDDYYYLPDVEAYYSIPQNCYYYMDGGRWISARYLPGAYRNYDWRAFRHFEIRERRPYMHHDNYRERWGGGRPDWNYADRGRMNPGWGGDRNDDRRGWGHRDDRGWNNRDDRGGWGNRDNNRWDNNRGNDNNWNNQNRGGWDNNRDNVNNRWGGQQGGNRGPFPNGNDNRPQGGFGQQNPGGQPNRGGDNNGGWQRGGQNQGGQQGGNQNWGHDIRNNNADQRFTENNRMNQMRPSRF</sequence>
<protein>
    <submittedName>
        <fullName evidence="3">Uncharacterized protein</fullName>
    </submittedName>
</protein>
<dbReference type="RefSeq" id="WP_245131501.1">
    <property type="nucleotide sequence ID" value="NZ_JALJEJ010000008.1"/>
</dbReference>
<organism evidence="3 4">
    <name type="scientific">Mucilaginibacter straminoryzae</name>
    <dbReference type="NCBI Taxonomy" id="2932774"/>
    <lineage>
        <taxon>Bacteria</taxon>
        <taxon>Pseudomonadati</taxon>
        <taxon>Bacteroidota</taxon>
        <taxon>Sphingobacteriia</taxon>
        <taxon>Sphingobacteriales</taxon>
        <taxon>Sphingobacteriaceae</taxon>
        <taxon>Mucilaginibacter</taxon>
    </lineage>
</organism>
<feature type="compositionally biased region" description="Basic and acidic residues" evidence="1">
    <location>
        <begin position="138"/>
        <end position="175"/>
    </location>
</feature>
<proteinExistence type="predicted"/>
<gene>
    <name evidence="3" type="ORF">MUY27_15635</name>
</gene>
<keyword evidence="4" id="KW-1185">Reference proteome</keyword>
<feature type="region of interest" description="Disordered" evidence="1">
    <location>
        <begin position="127"/>
        <end position="286"/>
    </location>
</feature>
<feature type="signal peptide" evidence="2">
    <location>
        <begin position="1"/>
        <end position="22"/>
    </location>
</feature>
<feature type="compositionally biased region" description="Low complexity" evidence="1">
    <location>
        <begin position="209"/>
        <end position="236"/>
    </location>
</feature>
<feature type="chain" id="PRO_5040867492" evidence="2">
    <location>
        <begin position="23"/>
        <end position="286"/>
    </location>
</feature>